<comment type="pathway">
    <text evidence="3">Protein modification; protein glycosylation.</text>
</comment>
<dbReference type="AlphaFoldDB" id="A0A8J5FVL2"/>
<organism evidence="14 15">
    <name type="scientific">Zingiber officinale</name>
    <name type="common">Ginger</name>
    <name type="synonym">Amomum zingiber</name>
    <dbReference type="NCBI Taxonomy" id="94328"/>
    <lineage>
        <taxon>Eukaryota</taxon>
        <taxon>Viridiplantae</taxon>
        <taxon>Streptophyta</taxon>
        <taxon>Embryophyta</taxon>
        <taxon>Tracheophyta</taxon>
        <taxon>Spermatophyta</taxon>
        <taxon>Magnoliopsida</taxon>
        <taxon>Liliopsida</taxon>
        <taxon>Zingiberales</taxon>
        <taxon>Zingiberaceae</taxon>
        <taxon>Zingiber</taxon>
    </lineage>
</organism>
<comment type="cofactor">
    <cofactor evidence="1 13">
        <name>Mn(2+)</name>
        <dbReference type="ChEBI" id="CHEBI:29035"/>
    </cofactor>
</comment>
<evidence type="ECO:0000256" key="2">
    <source>
        <dbReference type="ARBA" id="ARBA00004323"/>
    </source>
</evidence>
<keyword evidence="8" id="KW-0735">Signal-anchor</keyword>
<proteinExistence type="inferred from homology"/>
<evidence type="ECO:0000256" key="12">
    <source>
        <dbReference type="ARBA" id="ARBA00023211"/>
    </source>
</evidence>
<name>A0A8J5FVL2_ZINOF</name>
<evidence type="ECO:0000256" key="11">
    <source>
        <dbReference type="ARBA" id="ARBA00023136"/>
    </source>
</evidence>
<evidence type="ECO:0000313" key="14">
    <source>
        <dbReference type="EMBL" id="KAG6491291.1"/>
    </source>
</evidence>
<evidence type="ECO:0000256" key="10">
    <source>
        <dbReference type="ARBA" id="ARBA00023034"/>
    </source>
</evidence>
<keyword evidence="6" id="KW-0808">Transferase</keyword>
<sequence>MLGLQLMIGVQRSVVLLQILMAVRKHKNLMVNEELWDEAGTCGDIQLMPFVDYYSLITLKTIAICIYGTNIESAKYIMKTDDDAFVRVDEVFFIVGTNITSGLLYGRIDSSTQPHRNVESKWYISI</sequence>
<dbReference type="EC" id="2.4.1.-" evidence="13"/>
<keyword evidence="11" id="KW-0472">Membrane</keyword>
<dbReference type="Pfam" id="PF01762">
    <property type="entry name" value="Galactosyl_T"/>
    <property type="match status" value="1"/>
</dbReference>
<evidence type="ECO:0000256" key="1">
    <source>
        <dbReference type="ARBA" id="ARBA00001936"/>
    </source>
</evidence>
<comment type="caution">
    <text evidence="14">The sequence shown here is derived from an EMBL/GenBank/DDBJ whole genome shotgun (WGS) entry which is preliminary data.</text>
</comment>
<keyword evidence="5 13" id="KW-0328">Glycosyltransferase</keyword>
<comment type="similarity">
    <text evidence="4 13">Belongs to the glycosyltransferase 31 family.</text>
</comment>
<dbReference type="UniPathway" id="UPA00378"/>
<evidence type="ECO:0000256" key="9">
    <source>
        <dbReference type="ARBA" id="ARBA00022989"/>
    </source>
</evidence>
<protein>
    <recommendedName>
        <fullName evidence="13">Hexosyltransferase</fullName>
        <ecNumber evidence="13">2.4.1.-</ecNumber>
    </recommendedName>
</protein>
<accession>A0A8J5FVL2</accession>
<dbReference type="GO" id="GO:0008378">
    <property type="term" value="F:galactosyltransferase activity"/>
    <property type="evidence" value="ECO:0007669"/>
    <property type="project" value="TreeGrafter"/>
</dbReference>
<dbReference type="PANTHER" id="PTHR11214">
    <property type="entry name" value="BETA-1,3-N-ACETYLGLUCOSAMINYLTRANSFERASE"/>
    <property type="match status" value="1"/>
</dbReference>
<dbReference type="GO" id="GO:0000139">
    <property type="term" value="C:Golgi membrane"/>
    <property type="evidence" value="ECO:0007669"/>
    <property type="project" value="UniProtKB-SubCell"/>
</dbReference>
<evidence type="ECO:0000256" key="7">
    <source>
        <dbReference type="ARBA" id="ARBA00022692"/>
    </source>
</evidence>
<evidence type="ECO:0000256" key="4">
    <source>
        <dbReference type="ARBA" id="ARBA00008661"/>
    </source>
</evidence>
<keyword evidence="10 13" id="KW-0333">Golgi apparatus</keyword>
<keyword evidence="15" id="KW-1185">Reference proteome</keyword>
<dbReference type="InterPro" id="IPR002659">
    <property type="entry name" value="Glyco_trans_31"/>
</dbReference>
<keyword evidence="9" id="KW-1133">Transmembrane helix</keyword>
<keyword evidence="12 13" id="KW-0464">Manganese</keyword>
<evidence type="ECO:0000256" key="13">
    <source>
        <dbReference type="RuleBase" id="RU363063"/>
    </source>
</evidence>
<evidence type="ECO:0000256" key="3">
    <source>
        <dbReference type="ARBA" id="ARBA00004922"/>
    </source>
</evidence>
<dbReference type="PANTHER" id="PTHR11214:SF129">
    <property type="entry name" value="BETA-1,3-GALACTOSYLTRANSFERASE GALT1"/>
    <property type="match status" value="1"/>
</dbReference>
<keyword evidence="7" id="KW-0812">Transmembrane</keyword>
<dbReference type="Proteomes" id="UP000734854">
    <property type="component" value="Unassembled WGS sequence"/>
</dbReference>
<evidence type="ECO:0000256" key="6">
    <source>
        <dbReference type="ARBA" id="ARBA00022679"/>
    </source>
</evidence>
<dbReference type="EMBL" id="JACMSC010000014">
    <property type="protein sequence ID" value="KAG6491291.1"/>
    <property type="molecule type" value="Genomic_DNA"/>
</dbReference>
<gene>
    <name evidence="14" type="ORF">ZIOFF_052629</name>
</gene>
<evidence type="ECO:0000313" key="15">
    <source>
        <dbReference type="Proteomes" id="UP000734854"/>
    </source>
</evidence>
<reference evidence="14 15" key="1">
    <citation type="submission" date="2020-08" db="EMBL/GenBank/DDBJ databases">
        <title>Plant Genome Project.</title>
        <authorList>
            <person name="Zhang R.-G."/>
        </authorList>
    </citation>
    <scope>NUCLEOTIDE SEQUENCE [LARGE SCALE GENOMIC DNA]</scope>
    <source>
        <tissue evidence="14">Rhizome</tissue>
    </source>
</reference>
<evidence type="ECO:0000256" key="5">
    <source>
        <dbReference type="ARBA" id="ARBA00022676"/>
    </source>
</evidence>
<comment type="subcellular location">
    <subcellularLocation>
        <location evidence="2 13">Golgi apparatus membrane</location>
        <topology evidence="2 13">Single-pass type II membrane protein</topology>
    </subcellularLocation>
</comment>
<evidence type="ECO:0000256" key="8">
    <source>
        <dbReference type="ARBA" id="ARBA00022968"/>
    </source>
</evidence>